<evidence type="ECO:0000259" key="11">
    <source>
        <dbReference type="PROSITE" id="PS50928"/>
    </source>
</evidence>
<comment type="subcellular location">
    <subcellularLocation>
        <location evidence="1">Cell inner membrane</location>
        <topology evidence="1">Multi-pass membrane protein</topology>
    </subcellularLocation>
    <subcellularLocation>
        <location evidence="9">Cell membrane</location>
        <topology evidence="9">Multi-pass membrane protein</topology>
    </subcellularLocation>
</comment>
<dbReference type="GO" id="GO:0022857">
    <property type="term" value="F:transmembrane transporter activity"/>
    <property type="evidence" value="ECO:0007669"/>
    <property type="project" value="InterPro"/>
</dbReference>
<dbReference type="CDD" id="cd06261">
    <property type="entry name" value="TM_PBP2"/>
    <property type="match status" value="1"/>
</dbReference>
<evidence type="ECO:0000313" key="13">
    <source>
        <dbReference type="Proteomes" id="UP000006180"/>
    </source>
</evidence>
<keyword evidence="6" id="KW-0029">Amino-acid transport</keyword>
<dbReference type="GO" id="GO:0006865">
    <property type="term" value="P:amino acid transport"/>
    <property type="evidence" value="ECO:0007669"/>
    <property type="project" value="UniProtKB-KW"/>
</dbReference>
<feature type="transmembrane region" description="Helical" evidence="9">
    <location>
        <begin position="314"/>
        <end position="335"/>
    </location>
</feature>
<proteinExistence type="inferred from homology"/>
<dbReference type="PANTHER" id="PTHR30614:SF0">
    <property type="entry name" value="L-CYSTINE TRANSPORT SYSTEM PERMEASE PROTEIN TCYL"/>
    <property type="match status" value="1"/>
</dbReference>
<evidence type="ECO:0000256" key="5">
    <source>
        <dbReference type="ARBA" id="ARBA00022692"/>
    </source>
</evidence>
<dbReference type="SUPFAM" id="SSF161098">
    <property type="entry name" value="MetI-like"/>
    <property type="match status" value="1"/>
</dbReference>
<dbReference type="InterPro" id="IPR000515">
    <property type="entry name" value="MetI-like"/>
</dbReference>
<dbReference type="Gene3D" id="1.10.3720.10">
    <property type="entry name" value="MetI-like"/>
    <property type="match status" value="1"/>
</dbReference>
<keyword evidence="3 9" id="KW-0813">Transport</keyword>
<feature type="region of interest" description="Disordered" evidence="10">
    <location>
        <begin position="1"/>
        <end position="26"/>
    </location>
</feature>
<dbReference type="HOGENOM" id="CLU_566067_0_0_5"/>
<reference evidence="12 13" key="1">
    <citation type="journal article" date="2012" name="J. Bacteriol.">
        <title>Complete genome sequence of the broad-host-range strain Sinorhizobium fredii USDA257.</title>
        <authorList>
            <person name="Schuldes J."/>
            <person name="Rodriguez Orbegoso M."/>
            <person name="Schmeisser C."/>
            <person name="Krishnan H.B."/>
            <person name="Daniel R."/>
            <person name="Streit W.R."/>
        </authorList>
    </citation>
    <scope>NUCLEOTIDE SEQUENCE [LARGE SCALE GENOMIC DNA]</scope>
    <source>
        <strain evidence="12 13">USDA 257</strain>
    </source>
</reference>
<keyword evidence="7 9" id="KW-1133">Transmembrane helix</keyword>
<keyword evidence="5 9" id="KW-0812">Transmembrane</keyword>
<dbReference type="Pfam" id="PF00528">
    <property type="entry name" value="BPD_transp_1"/>
    <property type="match status" value="1"/>
</dbReference>
<evidence type="ECO:0000256" key="7">
    <source>
        <dbReference type="ARBA" id="ARBA00022989"/>
    </source>
</evidence>
<evidence type="ECO:0000256" key="6">
    <source>
        <dbReference type="ARBA" id="ARBA00022970"/>
    </source>
</evidence>
<feature type="compositionally biased region" description="Basic and acidic residues" evidence="10">
    <location>
        <begin position="89"/>
        <end position="106"/>
    </location>
</feature>
<organism evidence="12 13">
    <name type="scientific">Sinorhizobium fredii (strain USDA 257)</name>
    <dbReference type="NCBI Taxonomy" id="1185652"/>
    <lineage>
        <taxon>Bacteria</taxon>
        <taxon>Pseudomonadati</taxon>
        <taxon>Pseudomonadota</taxon>
        <taxon>Alphaproteobacteria</taxon>
        <taxon>Hyphomicrobiales</taxon>
        <taxon>Rhizobiaceae</taxon>
        <taxon>Sinorhizobium/Ensifer group</taxon>
        <taxon>Sinorhizobium</taxon>
    </lineage>
</organism>
<evidence type="ECO:0000256" key="3">
    <source>
        <dbReference type="ARBA" id="ARBA00022448"/>
    </source>
</evidence>
<feature type="region of interest" description="Disordered" evidence="10">
    <location>
        <begin position="180"/>
        <end position="209"/>
    </location>
</feature>
<sequence length="482" mass="55231">MGRADRRPRCQPLRHRHQPGRHHRGAQEEVRFLRALHRFQGGADRQGRQRGDQGLRRLERQEIRPVADQQFRQACRSLRRRARRHRRLRPVDSARPDRPRRRDDQRQSLLPRLQEAEAGRQRKDRRREIRRRLFRHHPAQERAGTACRDQQGAGRNQSRRYLREDLAEIFRRRRFEIASVERPATDPSQPSKRRMRDATDSEPLIPPPVGRVARRARRSSYGTVIRMRASPLSPFRSMNYDPFRPRSGSRVLKGFPLPNWLNLMAESLPTLLWAGLIFTIPLTLLSFILGLLLGLVTAIARLFAPAPFVAVARFYVWVIRGTPLLVQLFVIFYGLPSMGILLDAFPAALIGFTLNIGAYTSEIIRAVISSVPRGQWEAAYSIGMSWSQAMRRTILPQAGRVAVPPLSNTFISLVKDTSLAAAITVPELFQTAQRIVATTYEPLILYIEAALIYLAMSSVLSALQVKLEKRFARYGGFLEARA</sequence>
<feature type="compositionally biased region" description="Basic residues" evidence="10">
    <location>
        <begin position="79"/>
        <end position="88"/>
    </location>
</feature>
<comment type="similarity">
    <text evidence="2">Belongs to the binding-protein-dependent transport system permease family. HisMQ subfamily.</text>
</comment>
<evidence type="ECO:0000256" key="8">
    <source>
        <dbReference type="ARBA" id="ARBA00023136"/>
    </source>
</evidence>
<gene>
    <name evidence="12" type="ORF">USDA257_c57910</name>
</gene>
<evidence type="ECO:0000256" key="1">
    <source>
        <dbReference type="ARBA" id="ARBA00004429"/>
    </source>
</evidence>
<dbReference type="PATRIC" id="fig|1185652.3.peg.6012"/>
<protein>
    <submittedName>
        <fullName evidence="12">Putative amino-acid ABC transporter permease protein</fullName>
    </submittedName>
</protein>
<dbReference type="NCBIfam" id="TIGR01726">
    <property type="entry name" value="HEQRo_perm_3TM"/>
    <property type="match status" value="1"/>
</dbReference>
<evidence type="ECO:0000256" key="10">
    <source>
        <dbReference type="SAM" id="MobiDB-lite"/>
    </source>
</evidence>
<feature type="region of interest" description="Disordered" evidence="10">
    <location>
        <begin position="79"/>
        <end position="160"/>
    </location>
</feature>
<dbReference type="FunFam" id="1.10.3720.10:FF:000009">
    <property type="entry name" value="Amino acid ABC transporter permease"/>
    <property type="match status" value="1"/>
</dbReference>
<feature type="transmembrane region" description="Helical" evidence="9">
    <location>
        <begin position="443"/>
        <end position="463"/>
    </location>
</feature>
<feature type="compositionally biased region" description="Basic residues" evidence="10">
    <location>
        <begin position="122"/>
        <end position="137"/>
    </location>
</feature>
<dbReference type="KEGG" id="sfd:USDA257_c57910"/>
<keyword evidence="4" id="KW-1003">Cell membrane</keyword>
<evidence type="ECO:0000256" key="2">
    <source>
        <dbReference type="ARBA" id="ARBA00010072"/>
    </source>
</evidence>
<feature type="transmembrane region" description="Helical" evidence="9">
    <location>
        <begin position="271"/>
        <end position="302"/>
    </location>
</feature>
<dbReference type="eggNOG" id="COG0765">
    <property type="taxonomic scope" value="Bacteria"/>
</dbReference>
<name>I3XEJ6_SINF2</name>
<accession>I3XEJ6</accession>
<dbReference type="InterPro" id="IPR035906">
    <property type="entry name" value="MetI-like_sf"/>
</dbReference>
<evidence type="ECO:0000256" key="9">
    <source>
        <dbReference type="RuleBase" id="RU363032"/>
    </source>
</evidence>
<dbReference type="AlphaFoldDB" id="I3XEJ6"/>
<evidence type="ECO:0000256" key="4">
    <source>
        <dbReference type="ARBA" id="ARBA00022475"/>
    </source>
</evidence>
<evidence type="ECO:0000313" key="12">
    <source>
        <dbReference type="EMBL" id="AFL54302.1"/>
    </source>
</evidence>
<feature type="domain" description="ABC transmembrane type-1" evidence="11">
    <location>
        <begin position="276"/>
        <end position="464"/>
    </location>
</feature>
<dbReference type="Proteomes" id="UP000006180">
    <property type="component" value="Chromosome"/>
</dbReference>
<dbReference type="InterPro" id="IPR010065">
    <property type="entry name" value="AA_ABC_transptr_permease_3TM"/>
</dbReference>
<dbReference type="InterPro" id="IPR043429">
    <property type="entry name" value="ArtM/GltK/GlnP/TcyL/YhdX-like"/>
</dbReference>
<dbReference type="STRING" id="1185652.USDA257_c57910"/>
<keyword evidence="8 9" id="KW-0472">Membrane</keyword>
<dbReference type="PANTHER" id="PTHR30614">
    <property type="entry name" value="MEMBRANE COMPONENT OF AMINO ACID ABC TRANSPORTER"/>
    <property type="match status" value="1"/>
</dbReference>
<feature type="compositionally biased region" description="Basic residues" evidence="10">
    <location>
        <begin position="12"/>
        <end position="24"/>
    </location>
</feature>
<dbReference type="PROSITE" id="PS50928">
    <property type="entry name" value="ABC_TM1"/>
    <property type="match status" value="1"/>
</dbReference>
<feature type="transmembrane region" description="Helical" evidence="9">
    <location>
        <begin position="347"/>
        <end position="368"/>
    </location>
</feature>
<dbReference type="EMBL" id="CP003563">
    <property type="protein sequence ID" value="AFL54302.1"/>
    <property type="molecule type" value="Genomic_DNA"/>
</dbReference>
<dbReference type="GO" id="GO:0043190">
    <property type="term" value="C:ATP-binding cassette (ABC) transporter complex"/>
    <property type="evidence" value="ECO:0007669"/>
    <property type="project" value="InterPro"/>
</dbReference>